<dbReference type="AlphaFoldDB" id="Q3ATJ7"/>
<evidence type="ECO:0000313" key="2">
    <source>
        <dbReference type="EMBL" id="ABB27678.1"/>
    </source>
</evidence>
<dbReference type="HOGENOM" id="CLU_027640_1_0_10"/>
<dbReference type="STRING" id="340177.Cag_0405"/>
<feature type="chain" id="PRO_5004223879" evidence="1">
    <location>
        <begin position="22"/>
        <end position="399"/>
    </location>
</feature>
<sequence length="399" mass="44213">MKKAAFLVALAALFGGTQANATDWNWKGDVRYRYQSDLASDPAVTGENSRDRHRTRVRLGVYPWISEELTGGLQFSTAGAGDETTSRNETFGDQFVPDQLYLNEAFINFHPKAFDSKVNIILGKREVANTMVVLSDLVWDGDLTFEGMTLQYGKDENGKNKDGWNAMLGYYPLNEINDLKEVKAQDAYLLAGQVAYKGKTSAVTYHMGAGYYDYTHFDVSNKKVNASQLAAAPYTYTAAKSATYSPEYDYTGKDFNIIELFGTVGGKLTENTPWTLTLQYAFNTAKQDAKHINIDDDERTSYLAGVKIGDAKNVGQWAVGADYVRIEKDAMTVLTDSDRNGGTATNLEGMKLGVTYHMVKNMTVGATYFNFNTIDNDATAVDESATKRHTLMLDTVVKF</sequence>
<organism evidence="2">
    <name type="scientific">Chlorobium chlorochromatii (strain CaD3)</name>
    <dbReference type="NCBI Taxonomy" id="340177"/>
    <lineage>
        <taxon>Bacteria</taxon>
        <taxon>Pseudomonadati</taxon>
        <taxon>Chlorobiota</taxon>
        <taxon>Chlorobiia</taxon>
        <taxon>Chlorobiales</taxon>
        <taxon>Chlorobiaceae</taxon>
        <taxon>Chlorobium/Pelodictyon group</taxon>
        <taxon>Chlorobium</taxon>
    </lineage>
</organism>
<dbReference type="eggNOG" id="ENOG50336R7">
    <property type="taxonomic scope" value="Bacteria"/>
</dbReference>
<dbReference type="EMBL" id="CP000108">
    <property type="protein sequence ID" value="ABB27678.1"/>
    <property type="molecule type" value="Genomic_DNA"/>
</dbReference>
<protein>
    <submittedName>
        <fullName evidence="2">Uncharacterized protein</fullName>
    </submittedName>
</protein>
<dbReference type="Pfam" id="PF16930">
    <property type="entry name" value="Porin_5"/>
    <property type="match status" value="1"/>
</dbReference>
<proteinExistence type="predicted"/>
<gene>
    <name evidence="2" type="ordered locus">Cag_0405</name>
</gene>
<dbReference type="OrthoDB" id="596751at2"/>
<dbReference type="KEGG" id="cch:Cag_0405"/>
<evidence type="ECO:0000256" key="1">
    <source>
        <dbReference type="SAM" id="SignalP"/>
    </source>
</evidence>
<name>Q3ATJ7_CHLCH</name>
<keyword evidence="1" id="KW-0732">Signal</keyword>
<feature type="signal peptide" evidence="1">
    <location>
        <begin position="1"/>
        <end position="21"/>
    </location>
</feature>
<dbReference type="SUPFAM" id="SSF56935">
    <property type="entry name" value="Porins"/>
    <property type="match status" value="1"/>
</dbReference>
<dbReference type="InterPro" id="IPR032638">
    <property type="entry name" value="Porin_5"/>
</dbReference>
<accession>Q3ATJ7</accession>
<reference evidence="2" key="1">
    <citation type="submission" date="2005-08" db="EMBL/GenBank/DDBJ databases">
        <title>Complete sequence of Chlorobium chlorochromatii CaD3.</title>
        <authorList>
            <person name="Copeland A."/>
            <person name="Lucas S."/>
            <person name="Lapidus A."/>
            <person name="Barry K."/>
            <person name="Detter J.C."/>
            <person name="Glavina T."/>
            <person name="Hammon N."/>
            <person name="Israni S."/>
            <person name="Pitluck S."/>
            <person name="Bryant D."/>
            <person name="Schmutz J."/>
            <person name="Larimer F."/>
            <person name="Land M."/>
            <person name="Kyrpides N."/>
            <person name="Ivanova N."/>
            <person name="Richardson P."/>
        </authorList>
    </citation>
    <scope>NUCLEOTIDE SEQUENCE [LARGE SCALE GENOMIC DNA]</scope>
    <source>
        <strain evidence="2">CaD3</strain>
    </source>
</reference>